<dbReference type="Proteomes" id="UP000004061">
    <property type="component" value="Unassembled WGS sequence"/>
</dbReference>
<name>B5WA70_LIMMA</name>
<comment type="caution">
    <text evidence="1">The sequence shown here is derived from an EMBL/GenBank/DDBJ whole genome shotgun (WGS) entry which is preliminary data.</text>
</comment>
<proteinExistence type="predicted"/>
<protein>
    <submittedName>
        <fullName evidence="1">Uncharacterized protein</fullName>
    </submittedName>
</protein>
<organism evidence="1 2">
    <name type="scientific">Limnospira maxima CS-328</name>
    <dbReference type="NCBI Taxonomy" id="513049"/>
    <lineage>
        <taxon>Bacteria</taxon>
        <taxon>Bacillati</taxon>
        <taxon>Cyanobacteriota</taxon>
        <taxon>Cyanophyceae</taxon>
        <taxon>Oscillatoriophycideae</taxon>
        <taxon>Oscillatoriales</taxon>
        <taxon>Sirenicapillariaceae</taxon>
        <taxon>Limnospira</taxon>
    </lineage>
</organism>
<evidence type="ECO:0000313" key="1">
    <source>
        <dbReference type="EMBL" id="EDZ91578.1"/>
    </source>
</evidence>
<sequence length="54" mass="6248">MPFTLSSALFARPQQDREMLVVVESPHSPLHVSSLILSMMPWILFSRLRPNRID</sequence>
<reference evidence="1 2" key="1">
    <citation type="journal article" date="2011" name="Appl. Environ. Microbiol.">
        <title>Contribution of a Sodium Ion Gradient to Energy Conservation during Fermentation in the Cyanobacterium Arthrospira (Spirulina) maxima CS-328.</title>
        <authorList>
            <person name="Carrieri D."/>
            <person name="Ananyev G."/>
            <person name="Lenz O."/>
            <person name="Bryant D.A."/>
            <person name="Dismukes G.C."/>
        </authorList>
    </citation>
    <scope>NUCLEOTIDE SEQUENCE [LARGE SCALE GENOMIC DNA]</scope>
    <source>
        <strain evidence="1 2">CS-328</strain>
    </source>
</reference>
<keyword evidence="2" id="KW-1185">Reference proteome</keyword>
<evidence type="ECO:0000313" key="2">
    <source>
        <dbReference type="Proteomes" id="UP000004061"/>
    </source>
</evidence>
<dbReference type="EMBL" id="ABYK01000118">
    <property type="protein sequence ID" value="EDZ91578.1"/>
    <property type="molecule type" value="Genomic_DNA"/>
</dbReference>
<dbReference type="AlphaFoldDB" id="B5WA70"/>
<gene>
    <name evidence="1" type="ORF">AmaxDRAFT_5670</name>
</gene>
<accession>B5WA70</accession>